<protein>
    <submittedName>
        <fullName evidence="2">Uncharacterized protein</fullName>
    </submittedName>
</protein>
<dbReference type="AlphaFoldDB" id="A0A9J5ZZN8"/>
<comment type="caution">
    <text evidence="2">The sequence shown here is derived from an EMBL/GenBank/DDBJ whole genome shotgun (WGS) entry which is preliminary data.</text>
</comment>
<proteinExistence type="predicted"/>
<evidence type="ECO:0000256" key="1">
    <source>
        <dbReference type="SAM" id="MobiDB-lite"/>
    </source>
</evidence>
<organism evidence="2 3">
    <name type="scientific">Solanum commersonii</name>
    <name type="common">Commerson's wild potato</name>
    <name type="synonym">Commerson's nightshade</name>
    <dbReference type="NCBI Taxonomy" id="4109"/>
    <lineage>
        <taxon>Eukaryota</taxon>
        <taxon>Viridiplantae</taxon>
        <taxon>Streptophyta</taxon>
        <taxon>Embryophyta</taxon>
        <taxon>Tracheophyta</taxon>
        <taxon>Spermatophyta</taxon>
        <taxon>Magnoliopsida</taxon>
        <taxon>eudicotyledons</taxon>
        <taxon>Gunneridae</taxon>
        <taxon>Pentapetalae</taxon>
        <taxon>asterids</taxon>
        <taxon>lamiids</taxon>
        <taxon>Solanales</taxon>
        <taxon>Solanaceae</taxon>
        <taxon>Solanoideae</taxon>
        <taxon>Solaneae</taxon>
        <taxon>Solanum</taxon>
    </lineage>
</organism>
<feature type="compositionally biased region" description="Basic and acidic residues" evidence="1">
    <location>
        <begin position="32"/>
        <end position="49"/>
    </location>
</feature>
<feature type="region of interest" description="Disordered" evidence="1">
    <location>
        <begin position="1"/>
        <end position="66"/>
    </location>
</feature>
<keyword evidence="3" id="KW-1185">Reference proteome</keyword>
<gene>
    <name evidence="2" type="ORF">H5410_017143</name>
</gene>
<reference evidence="2 3" key="1">
    <citation type="submission" date="2020-09" db="EMBL/GenBank/DDBJ databases">
        <title>De no assembly of potato wild relative species, Solanum commersonii.</title>
        <authorList>
            <person name="Cho K."/>
        </authorList>
    </citation>
    <scope>NUCLEOTIDE SEQUENCE [LARGE SCALE GENOMIC DNA]</scope>
    <source>
        <strain evidence="2">LZ3.2</strain>
        <tissue evidence="2">Leaf</tissue>
    </source>
</reference>
<evidence type="ECO:0000313" key="2">
    <source>
        <dbReference type="EMBL" id="KAG5617319.1"/>
    </source>
</evidence>
<accession>A0A9J5ZZN8</accession>
<sequence length="66" mass="7699">MKMRTIGLGHKIGHRIGMGPQDWNEPVPDRTGMFDRVVDRYRDEPDQNYRDGNSVPSRPTICRDRT</sequence>
<dbReference type="EMBL" id="JACXVP010000003">
    <property type="protein sequence ID" value="KAG5617319.1"/>
    <property type="molecule type" value="Genomic_DNA"/>
</dbReference>
<dbReference type="Proteomes" id="UP000824120">
    <property type="component" value="Chromosome 3"/>
</dbReference>
<name>A0A9J5ZZN8_SOLCO</name>
<evidence type="ECO:0000313" key="3">
    <source>
        <dbReference type="Proteomes" id="UP000824120"/>
    </source>
</evidence>